<dbReference type="RefSeq" id="WP_023976603.1">
    <property type="nucleotide sequence ID" value="NZ_JABTDW010000001.1"/>
</dbReference>
<name>A0AAE5LSI0_CLOBE</name>
<dbReference type="Gene3D" id="3.50.30.50">
    <property type="entry name" value="Putative cyclase"/>
    <property type="match status" value="1"/>
</dbReference>
<dbReference type="PANTHER" id="PTHR31118:SF12">
    <property type="entry name" value="CYCLASE-LIKE PROTEIN 2"/>
    <property type="match status" value="1"/>
</dbReference>
<reference evidence="1" key="1">
    <citation type="submission" date="2020-06" db="EMBL/GenBank/DDBJ databases">
        <title>Genomic insights into acetone-butanol-ethanol (ABE) fermentation by sequencing solventogenic clostridia strains.</title>
        <authorList>
            <person name="Brown S."/>
        </authorList>
    </citation>
    <scope>NUCLEOTIDE SEQUENCE</scope>
    <source>
        <strain evidence="1">DJ123</strain>
    </source>
</reference>
<dbReference type="Pfam" id="PF04199">
    <property type="entry name" value="Cyclase"/>
    <property type="match status" value="1"/>
</dbReference>
<sequence length="239" mass="27826">MFQYMNTKEYEIVDLSVAFQMGMPKYNAKWFPEFNYKEIAPADLVNNDWKRKFTVVSMFAHNGTHVETSEHVFRDGNTLGKFGLESYIGYPVIINLDTISDGVGITGEDILSRIQNRKIEENSIIILRTGYDDREWGKEGFWDRSPWLEQQAAEIIANLKPKMVGLDFQTERPNEKNFIIHKTLASQKCIICEYLFNLNKIDENCLFMAIPIHMPEMEAAPVRAVAIKIKRKEKEKYEQ</sequence>
<dbReference type="Proteomes" id="UP000822184">
    <property type="component" value="Unassembled WGS sequence"/>
</dbReference>
<evidence type="ECO:0000313" key="1">
    <source>
        <dbReference type="EMBL" id="NSB17161.1"/>
    </source>
</evidence>
<evidence type="ECO:0000313" key="2">
    <source>
        <dbReference type="Proteomes" id="UP000822184"/>
    </source>
</evidence>
<dbReference type="GO" id="GO:0004061">
    <property type="term" value="F:arylformamidase activity"/>
    <property type="evidence" value="ECO:0007669"/>
    <property type="project" value="InterPro"/>
</dbReference>
<dbReference type="InterPro" id="IPR007325">
    <property type="entry name" value="KFase/CYL"/>
</dbReference>
<dbReference type="SUPFAM" id="SSF102198">
    <property type="entry name" value="Putative cyclase"/>
    <property type="match status" value="1"/>
</dbReference>
<comment type="caution">
    <text evidence="1">The sequence shown here is derived from an EMBL/GenBank/DDBJ whole genome shotgun (WGS) entry which is preliminary data.</text>
</comment>
<gene>
    <name evidence="1" type="ORF">BCD95_005420</name>
</gene>
<dbReference type="PANTHER" id="PTHR31118">
    <property type="entry name" value="CYCLASE-LIKE PROTEIN 2"/>
    <property type="match status" value="1"/>
</dbReference>
<dbReference type="GO" id="GO:0019441">
    <property type="term" value="P:L-tryptophan catabolic process to kynurenine"/>
    <property type="evidence" value="ECO:0007669"/>
    <property type="project" value="InterPro"/>
</dbReference>
<dbReference type="EMBL" id="JABTDW010000001">
    <property type="protein sequence ID" value="NSB17161.1"/>
    <property type="molecule type" value="Genomic_DNA"/>
</dbReference>
<organism evidence="1 2">
    <name type="scientific">Clostridium beijerinckii</name>
    <name type="common">Clostridium MP</name>
    <dbReference type="NCBI Taxonomy" id="1520"/>
    <lineage>
        <taxon>Bacteria</taxon>
        <taxon>Bacillati</taxon>
        <taxon>Bacillota</taxon>
        <taxon>Clostridia</taxon>
        <taxon>Eubacteriales</taxon>
        <taxon>Clostridiaceae</taxon>
        <taxon>Clostridium</taxon>
    </lineage>
</organism>
<accession>A0AAE5LSI0</accession>
<proteinExistence type="predicted"/>
<dbReference type="AlphaFoldDB" id="A0AAE5LSI0"/>
<protein>
    <submittedName>
        <fullName evidence="1">Kynurenine formamidase</fullName>
    </submittedName>
</protein>
<dbReference type="InterPro" id="IPR037175">
    <property type="entry name" value="KFase_sf"/>
</dbReference>